<dbReference type="OMA" id="WLVWHLT"/>
<comment type="caution">
    <text evidence="1">The sequence shown here is derived from an EMBL/GenBank/DDBJ whole genome shotgun (WGS) entry which is preliminary data.</text>
</comment>
<dbReference type="AlphaFoldDB" id="A0A837D8Q8"/>
<name>A0A837D8Q8_9PSEU</name>
<dbReference type="InterPro" id="IPR034660">
    <property type="entry name" value="DinB/YfiT-like"/>
</dbReference>
<protein>
    <submittedName>
        <fullName evidence="1">Chorismate synthase</fullName>
    </submittedName>
</protein>
<evidence type="ECO:0000313" key="2">
    <source>
        <dbReference type="Proteomes" id="UP000030848"/>
    </source>
</evidence>
<organism evidence="1 2">
    <name type="scientific">Saccharomonospora viridis</name>
    <dbReference type="NCBI Taxonomy" id="1852"/>
    <lineage>
        <taxon>Bacteria</taxon>
        <taxon>Bacillati</taxon>
        <taxon>Actinomycetota</taxon>
        <taxon>Actinomycetes</taxon>
        <taxon>Pseudonocardiales</taxon>
        <taxon>Pseudonocardiaceae</taxon>
        <taxon>Saccharomonospora</taxon>
    </lineage>
</organism>
<reference evidence="1 2" key="1">
    <citation type="submission" date="2014-10" db="EMBL/GenBank/DDBJ databases">
        <title>Genome sequence of Micropolyspora internatus JCM3315.</title>
        <authorList>
            <person name="Shin S.-K."/>
            <person name="Yi H."/>
        </authorList>
    </citation>
    <scope>NUCLEOTIDE SEQUENCE [LARGE SCALE GENOMIC DNA]</scope>
    <source>
        <strain evidence="1 2">JCM 3315</strain>
    </source>
</reference>
<dbReference type="Pfam" id="PF04978">
    <property type="entry name" value="MST"/>
    <property type="match status" value="1"/>
</dbReference>
<dbReference type="InterPro" id="IPR007061">
    <property type="entry name" value="MST-like"/>
</dbReference>
<evidence type="ECO:0000313" key="1">
    <source>
        <dbReference type="EMBL" id="KHF44239.1"/>
    </source>
</evidence>
<gene>
    <name evidence="1" type="ORF">MINT15_11210</name>
</gene>
<dbReference type="EMBL" id="JRZE01000003">
    <property type="protein sequence ID" value="KHF44239.1"/>
    <property type="molecule type" value="Genomic_DNA"/>
</dbReference>
<accession>A0A837D8Q8</accession>
<dbReference type="NCBIfam" id="NF047843">
    <property type="entry name" value="MST_Rv0443"/>
    <property type="match status" value="1"/>
</dbReference>
<sequence length="166" mass="18182">MDILIDGFGRVKEAVHDAARGLNASSLNHRLDSRANSIAWLLWHLTRVQDDHVSEVAGVEQVWHAQGWIDRFGLPLSAGDTGFGHTSEDVAAVRVKSAKLLTGYYDAVHDNTLAYLEGLEDADFDVVVDESWDPPVTLGVRLVSVIADSLQHAGQAAYVRGLVLRR</sequence>
<dbReference type="Gene3D" id="1.20.120.450">
    <property type="entry name" value="dinb family like domain"/>
    <property type="match status" value="1"/>
</dbReference>
<dbReference type="Proteomes" id="UP000030848">
    <property type="component" value="Unassembled WGS sequence"/>
</dbReference>
<dbReference type="SUPFAM" id="SSF109854">
    <property type="entry name" value="DinB/YfiT-like putative metalloenzymes"/>
    <property type="match status" value="1"/>
</dbReference>
<proteinExistence type="predicted"/>